<dbReference type="EMBL" id="DSGT01000009">
    <property type="protein sequence ID" value="HEW53232.1"/>
    <property type="molecule type" value="Genomic_DNA"/>
</dbReference>
<feature type="domain" description="Hydantoinase A/oxoprolinase" evidence="1">
    <location>
        <begin position="70"/>
        <end position="353"/>
    </location>
</feature>
<dbReference type="Gene3D" id="3.30.420.40">
    <property type="match status" value="1"/>
</dbReference>
<dbReference type="InterPro" id="IPR002821">
    <property type="entry name" value="Hydantoinase_A"/>
</dbReference>
<evidence type="ECO:0000313" key="2">
    <source>
        <dbReference type="EMBL" id="HEW53232.1"/>
    </source>
</evidence>
<protein>
    <recommendedName>
        <fullName evidence="1">Hydantoinase A/oxoprolinase domain-containing protein</fullName>
    </recommendedName>
</protein>
<gene>
    <name evidence="2" type="ORF">ENO77_03600</name>
</gene>
<name>A0A7C2V9M9_9CREN</name>
<sequence>MTEIETVVGLDIGGANIKAVKITHRLDGMSIEDVIREYTPLWIVGVEGLREKISNIKKRLGVGSSPYLVGVCMTAELSDVFFSKAEGVNRVVDVVEEVFADAAEIFYVNYNAELVTASRARSNPIEIAAANWAASAWILENVVTRLGLENAVFIDIGSTSTTIIPLVNGKATVRGRTDPEKLLFGELVYVGTLRTDVSSLIDKAPYKGFYVGICRERFSLVGDAQLILGYIRPEDYTSDTADGRGKSVAEALARLARVVCADSSMISLAEGKEIARYIYEKQVFKVFEALIQIRSWISSKGIDLDGFAAIIAGTGKHIAFEAARRAGFERIVDIDHVLGKPLASVIPAYGAALMVLSWNENAGSS</sequence>
<accession>A0A7C2V9M9</accession>
<proteinExistence type="predicted"/>
<dbReference type="NCBIfam" id="TIGR03123">
    <property type="entry name" value="one_C_unchar_1"/>
    <property type="match status" value="1"/>
</dbReference>
<dbReference type="Pfam" id="PF01968">
    <property type="entry name" value="Hydantoinase_A"/>
    <property type="match status" value="1"/>
</dbReference>
<dbReference type="GO" id="GO:0016787">
    <property type="term" value="F:hydrolase activity"/>
    <property type="evidence" value="ECO:0007669"/>
    <property type="project" value="InterPro"/>
</dbReference>
<dbReference type="InterPro" id="IPR002756">
    <property type="entry name" value="MfnF"/>
</dbReference>
<dbReference type="Gene3D" id="3.30.420.190">
    <property type="entry name" value="conserved archaeal protein q6m145"/>
    <property type="match status" value="1"/>
</dbReference>
<comment type="caution">
    <text evidence="2">The sequence shown here is derived from an EMBL/GenBank/DDBJ whole genome shotgun (WGS) entry which is preliminary data.</text>
</comment>
<reference evidence="2" key="1">
    <citation type="journal article" date="2020" name="mSystems">
        <title>Genome- and Community-Level Interaction Insights into Carbon Utilization and Element Cycling Functions of Hydrothermarchaeota in Hydrothermal Sediment.</title>
        <authorList>
            <person name="Zhou Z."/>
            <person name="Liu Y."/>
            <person name="Xu W."/>
            <person name="Pan J."/>
            <person name="Luo Z.H."/>
            <person name="Li M."/>
        </authorList>
    </citation>
    <scope>NUCLEOTIDE SEQUENCE [LARGE SCALE GENOMIC DNA]</scope>
    <source>
        <strain evidence="2">SpSt-16</strain>
    </source>
</reference>
<evidence type="ECO:0000259" key="1">
    <source>
        <dbReference type="Pfam" id="PF01968"/>
    </source>
</evidence>
<dbReference type="AlphaFoldDB" id="A0A7C2V9M9"/>
<organism evidence="2">
    <name type="scientific">Ignisphaera aggregans</name>
    <dbReference type="NCBI Taxonomy" id="334771"/>
    <lineage>
        <taxon>Archaea</taxon>
        <taxon>Thermoproteota</taxon>
        <taxon>Thermoprotei</taxon>
        <taxon>Desulfurococcales</taxon>
        <taxon>Desulfurococcaceae</taxon>
        <taxon>Ignisphaera</taxon>
    </lineage>
</organism>